<reference evidence="3" key="2">
    <citation type="submission" date="2013-07" db="EMBL/GenBank/DDBJ databases">
        <authorList>
            <consortium name="The Broad Institute Genome Sequencing Platform"/>
            <person name="Cuomo C."/>
            <person name="Litvintseva A."/>
            <person name="Chen Y."/>
            <person name="Heitman J."/>
            <person name="Sun S."/>
            <person name="Springer D."/>
            <person name="Dromer F."/>
            <person name="Young S.K."/>
            <person name="Zeng Q."/>
            <person name="Gargeya S."/>
            <person name="Fitzgerald M."/>
            <person name="Abouelleil A."/>
            <person name="Alvarado L."/>
            <person name="Berlin A.M."/>
            <person name="Chapman S.B."/>
            <person name="Dewar J."/>
            <person name="Goldberg J."/>
            <person name="Griggs A."/>
            <person name="Gujja S."/>
            <person name="Hansen M."/>
            <person name="Howarth C."/>
            <person name="Imamovic A."/>
            <person name="Larimer J."/>
            <person name="McCowan C."/>
            <person name="Murphy C."/>
            <person name="Pearson M."/>
            <person name="Priest M."/>
            <person name="Roberts A."/>
            <person name="Saif S."/>
            <person name="Shea T."/>
            <person name="Sykes S."/>
            <person name="Wortman J."/>
            <person name="Nusbaum C."/>
            <person name="Birren B."/>
        </authorList>
    </citation>
    <scope>NUCLEOTIDE SEQUENCE</scope>
    <source>
        <strain evidence="3">CBS 10117</strain>
    </source>
</reference>
<evidence type="ECO:0000313" key="2">
    <source>
        <dbReference type="EMBL" id="OBR84796.1"/>
    </source>
</evidence>
<dbReference type="Proteomes" id="UP000078595">
    <property type="component" value="Chromosome 6"/>
</dbReference>
<dbReference type="KEGG" id="kdj:28969354"/>
<keyword evidence="4" id="KW-1185">Reference proteome</keyword>
<dbReference type="VEuPathDB" id="FungiDB:I303_05655"/>
<reference evidence="3" key="3">
    <citation type="submission" date="2024-02" db="EMBL/GenBank/DDBJ databases">
        <title>Comparative genomics of Cryptococcus and Kwoniella reveals pathogenesis evolution and contrasting modes of karyotype evolution via chromosome fusion or intercentromeric recombination.</title>
        <authorList>
            <person name="Coelho M.A."/>
            <person name="David-Palma M."/>
            <person name="Shea T."/>
            <person name="Bowers K."/>
            <person name="McGinley-Smith S."/>
            <person name="Mohammad A.W."/>
            <person name="Gnirke A."/>
            <person name="Yurkov A.M."/>
            <person name="Nowrousian M."/>
            <person name="Sun S."/>
            <person name="Cuomo C.A."/>
            <person name="Heitman J."/>
        </authorList>
    </citation>
    <scope>NUCLEOTIDE SEQUENCE</scope>
    <source>
        <strain evidence="3">CBS 10117</strain>
    </source>
</reference>
<evidence type="ECO:0000313" key="4">
    <source>
        <dbReference type="Proteomes" id="UP000078595"/>
    </source>
</evidence>
<dbReference type="RefSeq" id="XP_018262638.1">
    <property type="nucleotide sequence ID" value="XM_018408947.1"/>
</dbReference>
<sequence length="231" mass="24134">MTSLRRKLRDKLGRGSRSQDGSSSVDSSSQGASSATHIASTEDTASHHSEDDVVDSSTAASTQDQATTPSSADTCPGEEVDAAQIQSELDAVRASSTSEIHGSSTGETQTNTSGDFDGASFQSGTVSSSTKTRDFALEGSPSRSSSLRPRAPPTAQYFREENTAYDRAAQINGNLVDPVDPHSADVGSFDYTEYTGNQAGDDSRQINGNVEGAHVKALAEAFFGKRPPSSS</sequence>
<feature type="compositionally biased region" description="Low complexity" evidence="1">
    <location>
        <begin position="15"/>
        <end position="35"/>
    </location>
</feature>
<accession>A0A1A6A422</accession>
<reference evidence="2" key="1">
    <citation type="submission" date="2013-07" db="EMBL/GenBank/DDBJ databases">
        <title>The Genome Sequence of Cryptococcus dejecticola CBS10117.</title>
        <authorList>
            <consortium name="The Broad Institute Genome Sequencing Platform"/>
            <person name="Cuomo C."/>
            <person name="Litvintseva A."/>
            <person name="Chen Y."/>
            <person name="Heitman J."/>
            <person name="Sun S."/>
            <person name="Springer D."/>
            <person name="Dromer F."/>
            <person name="Young S.K."/>
            <person name="Zeng Q."/>
            <person name="Gargeya S."/>
            <person name="Fitzgerald M."/>
            <person name="Abouelleil A."/>
            <person name="Alvarado L."/>
            <person name="Berlin A.M."/>
            <person name="Chapman S.B."/>
            <person name="Dewar J."/>
            <person name="Goldberg J."/>
            <person name="Griggs A."/>
            <person name="Gujja S."/>
            <person name="Hansen M."/>
            <person name="Howarth C."/>
            <person name="Imamovic A."/>
            <person name="Larimer J."/>
            <person name="McCowan C."/>
            <person name="Murphy C."/>
            <person name="Pearson M."/>
            <person name="Priest M."/>
            <person name="Roberts A."/>
            <person name="Saif S."/>
            <person name="Shea T."/>
            <person name="Sykes S."/>
            <person name="Wortman J."/>
            <person name="Nusbaum C."/>
            <person name="Birren B."/>
        </authorList>
    </citation>
    <scope>NUCLEOTIDE SEQUENCE [LARGE SCALE GENOMIC DNA]</scope>
    <source>
        <strain evidence="2">CBS 10117</strain>
    </source>
</reference>
<evidence type="ECO:0000313" key="3">
    <source>
        <dbReference type="EMBL" id="WWC62303.1"/>
    </source>
</evidence>
<dbReference type="EMBL" id="CP144535">
    <property type="protein sequence ID" value="WWC62303.1"/>
    <property type="molecule type" value="Genomic_DNA"/>
</dbReference>
<gene>
    <name evidence="2" type="ORF">I303_05655</name>
    <name evidence="3" type="ORF">I303_104899</name>
</gene>
<proteinExistence type="predicted"/>
<feature type="compositionally biased region" description="Low complexity" evidence="1">
    <location>
        <begin position="140"/>
        <end position="149"/>
    </location>
</feature>
<protein>
    <submittedName>
        <fullName evidence="2">Uncharacterized protein</fullName>
    </submittedName>
</protein>
<dbReference type="AlphaFoldDB" id="A0A1A6A422"/>
<feature type="compositionally biased region" description="Polar residues" evidence="1">
    <location>
        <begin position="94"/>
        <end position="130"/>
    </location>
</feature>
<organism evidence="2">
    <name type="scientific">Kwoniella dejecticola CBS 10117</name>
    <dbReference type="NCBI Taxonomy" id="1296121"/>
    <lineage>
        <taxon>Eukaryota</taxon>
        <taxon>Fungi</taxon>
        <taxon>Dikarya</taxon>
        <taxon>Basidiomycota</taxon>
        <taxon>Agaricomycotina</taxon>
        <taxon>Tremellomycetes</taxon>
        <taxon>Tremellales</taxon>
        <taxon>Cryptococcaceae</taxon>
        <taxon>Kwoniella</taxon>
    </lineage>
</organism>
<evidence type="ECO:0000256" key="1">
    <source>
        <dbReference type="SAM" id="MobiDB-lite"/>
    </source>
</evidence>
<feature type="region of interest" description="Disordered" evidence="1">
    <location>
        <begin position="1"/>
        <end position="155"/>
    </location>
</feature>
<dbReference type="GeneID" id="28969354"/>
<feature type="compositionally biased region" description="Low complexity" evidence="1">
    <location>
        <begin position="55"/>
        <end position="72"/>
    </location>
</feature>
<name>A0A1A6A422_9TREE</name>
<dbReference type="EMBL" id="KI894032">
    <property type="protein sequence ID" value="OBR84796.1"/>
    <property type="molecule type" value="Genomic_DNA"/>
</dbReference>